<evidence type="ECO:0000313" key="3">
    <source>
        <dbReference type="EMBL" id="CAK7947200.1"/>
    </source>
</evidence>
<feature type="compositionally biased region" description="Low complexity" evidence="1">
    <location>
        <begin position="472"/>
        <end position="486"/>
    </location>
</feature>
<feature type="region of interest" description="Disordered" evidence="1">
    <location>
        <begin position="230"/>
        <end position="321"/>
    </location>
</feature>
<reference evidence="3" key="1">
    <citation type="submission" date="2024-01" db="EMBL/GenBank/DDBJ databases">
        <authorList>
            <person name="Webb A."/>
        </authorList>
    </citation>
    <scope>NUCLEOTIDE SEQUENCE</scope>
    <source>
        <strain evidence="3">Pm1</strain>
    </source>
</reference>
<name>A0AAV1VLJ9_9STRA</name>
<protein>
    <recommendedName>
        <fullName evidence="2">PDZ domain-containing protein</fullName>
    </recommendedName>
</protein>
<proteinExistence type="predicted"/>
<feature type="region of interest" description="Disordered" evidence="1">
    <location>
        <begin position="369"/>
        <end position="404"/>
    </location>
</feature>
<feature type="domain" description="PDZ" evidence="2">
    <location>
        <begin position="148"/>
        <end position="206"/>
    </location>
</feature>
<feature type="compositionally biased region" description="Polar residues" evidence="1">
    <location>
        <begin position="369"/>
        <end position="385"/>
    </location>
</feature>
<feature type="region of interest" description="Disordered" evidence="1">
    <location>
        <begin position="528"/>
        <end position="553"/>
    </location>
</feature>
<dbReference type="Proteomes" id="UP001162060">
    <property type="component" value="Unassembled WGS sequence"/>
</dbReference>
<dbReference type="PROSITE" id="PS50106">
    <property type="entry name" value="PDZ"/>
    <property type="match status" value="1"/>
</dbReference>
<comment type="caution">
    <text evidence="3">The sequence shown here is derived from an EMBL/GenBank/DDBJ whole genome shotgun (WGS) entry which is preliminary data.</text>
</comment>
<sequence length="580" mass="62248">MESPQETLLPASTLAAYQKTAQKPSNGDEFDVLVNVVGVALRCVVNPRWPCEALLGVAAEAYHASFKDSEVPECNVVFHRKKQEFLVAGTPICECCARGDELELGVALAEHGSAQSAAMCSVDGTKDGAVDGAGKTSEFCVLFHKLPLGFTMKRGNDGNTEVGTIYPKSVATHFSRLTPGVTIVSIAGTSLQDMGLRQVHDVIKNATLPLDIHFRGPELLVTSSILPDPVQHQVPSPPPPAPAAAPSAYLQQKEGCQGKSADRHVGWSSSSNESGPSRNLLRSQSGEKYGVGHTHQHRLDNQLERTQRPDARVPNRRPGLENNGAAALVQQIEQLKVALLRKHEEAKQIARQLELCSEKLLALRGETSGTATFRQQPQQQRSASTKHSDATRSHLAAARSVSSGRSNFRLTPEVLEAMDQRAGLPRRGAGAYASSNISSVSGYSAQSMPVARSANIRARTARAATLTNADNVSVSSNTSNSSAQSARRGAIHSPRGAMHKNLTKRYNYMPQKYEAITTSASEVGATSLSSRGAVMSRARVPRDSFITKSESPGVGYYDVKVKDRVKGGEIGDSDRSLPWS</sequence>
<dbReference type="CDD" id="cd00136">
    <property type="entry name" value="PDZ_canonical"/>
    <property type="match status" value="1"/>
</dbReference>
<feature type="region of interest" description="Disordered" evidence="1">
    <location>
        <begin position="472"/>
        <end position="497"/>
    </location>
</feature>
<evidence type="ECO:0000313" key="4">
    <source>
        <dbReference type="Proteomes" id="UP001162060"/>
    </source>
</evidence>
<dbReference type="InterPro" id="IPR001478">
    <property type="entry name" value="PDZ"/>
</dbReference>
<feature type="compositionally biased region" description="Basic and acidic residues" evidence="1">
    <location>
        <begin position="297"/>
        <end position="313"/>
    </location>
</feature>
<dbReference type="EMBL" id="CAKLBY020000378">
    <property type="protein sequence ID" value="CAK7947200.1"/>
    <property type="molecule type" value="Genomic_DNA"/>
</dbReference>
<organism evidence="3 4">
    <name type="scientific">Peronospora matthiolae</name>
    <dbReference type="NCBI Taxonomy" id="2874970"/>
    <lineage>
        <taxon>Eukaryota</taxon>
        <taxon>Sar</taxon>
        <taxon>Stramenopiles</taxon>
        <taxon>Oomycota</taxon>
        <taxon>Peronosporomycetes</taxon>
        <taxon>Peronosporales</taxon>
        <taxon>Peronosporaceae</taxon>
        <taxon>Peronospora</taxon>
    </lineage>
</organism>
<dbReference type="SUPFAM" id="SSF50156">
    <property type="entry name" value="PDZ domain-like"/>
    <property type="match status" value="1"/>
</dbReference>
<feature type="compositionally biased region" description="Low complexity" evidence="1">
    <location>
        <begin position="268"/>
        <end position="277"/>
    </location>
</feature>
<evidence type="ECO:0000256" key="1">
    <source>
        <dbReference type="SAM" id="MobiDB-lite"/>
    </source>
</evidence>
<evidence type="ECO:0000259" key="2">
    <source>
        <dbReference type="PROSITE" id="PS50106"/>
    </source>
</evidence>
<gene>
    <name evidence="3" type="ORF">PM001_LOCUS32350</name>
</gene>
<dbReference type="InterPro" id="IPR036034">
    <property type="entry name" value="PDZ_sf"/>
</dbReference>
<accession>A0AAV1VLJ9</accession>
<dbReference type="AlphaFoldDB" id="A0AAV1VLJ9"/>
<dbReference type="Gene3D" id="2.30.42.10">
    <property type="match status" value="1"/>
</dbReference>